<feature type="transmembrane region" description="Helical" evidence="1">
    <location>
        <begin position="30"/>
        <end position="50"/>
    </location>
</feature>
<protein>
    <submittedName>
        <fullName evidence="2">Uncharacterized protein</fullName>
    </submittedName>
</protein>
<organism evidence="2">
    <name type="scientific">Candidatus Methanophagaceae archaeon ANME-1 ERB6</name>
    <dbReference type="NCBI Taxonomy" id="2759912"/>
    <lineage>
        <taxon>Archaea</taxon>
        <taxon>Methanobacteriati</taxon>
        <taxon>Methanobacteriota</taxon>
        <taxon>Stenosarchaea group</taxon>
        <taxon>Methanomicrobia</taxon>
        <taxon>Candidatus Methanophagales</taxon>
        <taxon>Candidatus Methanophagaceae</taxon>
    </lineage>
</organism>
<gene>
    <name evidence="2" type="ORF">OGFGKJAA_00024</name>
</gene>
<keyword evidence="1" id="KW-1133">Transmembrane helix</keyword>
<sequence>MKEYGEILLGVVLAILGVAGIWHFRAEVLAVILGVIGIIVLMVGVVFLMIGVSDVREKGEEEIEMEVAAESGTEEEEKSE</sequence>
<dbReference type="EMBL" id="MT631470">
    <property type="protein sequence ID" value="QNO51458.1"/>
    <property type="molecule type" value="Genomic_DNA"/>
</dbReference>
<keyword evidence="1" id="KW-0812">Transmembrane</keyword>
<accession>A0A7G9YTX4</accession>
<evidence type="ECO:0000313" key="2">
    <source>
        <dbReference type="EMBL" id="QNO51458.1"/>
    </source>
</evidence>
<keyword evidence="1" id="KW-0472">Membrane</keyword>
<name>A0A7G9YTX4_9EURY</name>
<reference evidence="2" key="1">
    <citation type="submission" date="2020-06" db="EMBL/GenBank/DDBJ databases">
        <title>Unique genomic features of the anaerobic methanotrophic archaea.</title>
        <authorList>
            <person name="Chadwick G.L."/>
            <person name="Skennerton C.T."/>
            <person name="Laso-Perez R."/>
            <person name="Leu A.O."/>
            <person name="Speth D.R."/>
            <person name="Yu H."/>
            <person name="Morgan-Lang C."/>
            <person name="Hatzenpichler R."/>
            <person name="Goudeau D."/>
            <person name="Malmstrom R."/>
            <person name="Brazelton W.J."/>
            <person name="Woyke T."/>
            <person name="Hallam S.J."/>
            <person name="Tyson G.W."/>
            <person name="Wegener G."/>
            <person name="Boetius A."/>
            <person name="Orphan V."/>
        </authorList>
    </citation>
    <scope>NUCLEOTIDE SEQUENCE</scope>
</reference>
<feature type="transmembrane region" description="Helical" evidence="1">
    <location>
        <begin position="7"/>
        <end position="24"/>
    </location>
</feature>
<dbReference type="AlphaFoldDB" id="A0A7G9YTX4"/>
<evidence type="ECO:0000256" key="1">
    <source>
        <dbReference type="SAM" id="Phobius"/>
    </source>
</evidence>
<proteinExistence type="predicted"/>